<dbReference type="PANTHER" id="PTHR23517:SF2">
    <property type="entry name" value="MULTIDRUG RESISTANCE PROTEIN MDTH"/>
    <property type="match status" value="1"/>
</dbReference>
<dbReference type="InterPro" id="IPR018456">
    <property type="entry name" value="PTR2_symporter_CS"/>
</dbReference>
<feature type="transmembrane region" description="Helical" evidence="7">
    <location>
        <begin position="307"/>
        <end position="333"/>
    </location>
</feature>
<evidence type="ECO:0000256" key="1">
    <source>
        <dbReference type="ARBA" id="ARBA00004651"/>
    </source>
</evidence>
<reference evidence="9 10" key="1">
    <citation type="submission" date="2020-10" db="EMBL/GenBank/DDBJ databases">
        <title>Connecting structure to function with the recovery of over 1000 high-quality activated sludge metagenome-assembled genomes encoding full-length rRNA genes using long-read sequencing.</title>
        <authorList>
            <person name="Singleton C.M."/>
            <person name="Petriglieri F."/>
            <person name="Kristensen J.M."/>
            <person name="Kirkegaard R.H."/>
            <person name="Michaelsen T.Y."/>
            <person name="Andersen M.H."/>
            <person name="Karst S.M."/>
            <person name="Dueholm M.S."/>
            <person name="Nielsen P.H."/>
            <person name="Albertsen M."/>
        </authorList>
    </citation>
    <scope>NUCLEOTIDE SEQUENCE [LARGE SCALE GENOMIC DNA]</scope>
    <source>
        <strain evidence="9">OdNE_18-Q3-R46-58_MAXAC.008</strain>
    </source>
</reference>
<evidence type="ECO:0000256" key="4">
    <source>
        <dbReference type="ARBA" id="ARBA00022692"/>
    </source>
</evidence>
<evidence type="ECO:0000256" key="7">
    <source>
        <dbReference type="SAM" id="Phobius"/>
    </source>
</evidence>
<feature type="transmembrane region" description="Helical" evidence="7">
    <location>
        <begin position="109"/>
        <end position="126"/>
    </location>
</feature>
<evidence type="ECO:0000313" key="9">
    <source>
        <dbReference type="EMBL" id="MBK8573946.1"/>
    </source>
</evidence>
<proteinExistence type="predicted"/>
<dbReference type="EMBL" id="JADKCH010000033">
    <property type="protein sequence ID" value="MBK8573946.1"/>
    <property type="molecule type" value="Genomic_DNA"/>
</dbReference>
<keyword evidence="3" id="KW-1003">Cell membrane</keyword>
<dbReference type="AlphaFoldDB" id="A0A936F502"/>
<dbReference type="Proteomes" id="UP000709959">
    <property type="component" value="Unassembled WGS sequence"/>
</dbReference>
<comment type="caution">
    <text evidence="9">The sequence shown here is derived from an EMBL/GenBank/DDBJ whole genome shotgun (WGS) entry which is preliminary data.</text>
</comment>
<feature type="transmembrane region" description="Helical" evidence="7">
    <location>
        <begin position="403"/>
        <end position="421"/>
    </location>
</feature>
<protein>
    <submittedName>
        <fullName evidence="9">MFS transporter</fullName>
    </submittedName>
</protein>
<organism evidence="9 10">
    <name type="scientific">Candidatus Geothrix odensensis</name>
    <dbReference type="NCBI Taxonomy" id="2954440"/>
    <lineage>
        <taxon>Bacteria</taxon>
        <taxon>Pseudomonadati</taxon>
        <taxon>Acidobacteriota</taxon>
        <taxon>Holophagae</taxon>
        <taxon>Holophagales</taxon>
        <taxon>Holophagaceae</taxon>
        <taxon>Geothrix</taxon>
    </lineage>
</organism>
<sequence>MSTQRPSGILRTFPPVFWLANVMELFERAAYYGLNSVLAVYLTNKVAEGGLGFTEQSVGFLQSLIYAFTYVIPIAGGALADRYGYRRMLLFAFSILSAGYFIAGNVTTYGAVFAALLLMATGAGLFKPIISGTLARTTTEENSGFGFGIYYWMINIGAFLAPLVVSVLKGFSWRYVFIASALYCAAMLIPTVFLFKDPPKPENTKSLREVAHSAAMVLGDARFMLMIVVYSGFWILYFQNFGSVLWYLRDFVDATPVNRLFASIGIPLKFDAEHVTVVNGGTIILLQVVVSRIVKNIRPLPTMVSGIVIGTLGFLCLAASTNVWIFILGISVFSIGEMTAHPKYYSYVGLVAPADKKAVYMGYAFLYGVIGSLIGSSLGGMLYGSMLKPLVGQPGAAAAARTFWLLFVALNVVAAIGLIFYDRVFAEDSPATNEKARKIMLGIYALLLLGGLLFVRSALFGGAEISYKTLVQAVIMLLLGAGGAAVSLRKR</sequence>
<feature type="transmembrane region" description="Helical" evidence="7">
    <location>
        <begin position="469"/>
        <end position="488"/>
    </location>
</feature>
<dbReference type="InterPro" id="IPR011701">
    <property type="entry name" value="MFS"/>
</dbReference>
<feature type="transmembrane region" description="Helical" evidence="7">
    <location>
        <begin position="364"/>
        <end position="383"/>
    </location>
</feature>
<dbReference type="SUPFAM" id="SSF103473">
    <property type="entry name" value="MFS general substrate transporter"/>
    <property type="match status" value="1"/>
</dbReference>
<evidence type="ECO:0000256" key="2">
    <source>
        <dbReference type="ARBA" id="ARBA00022448"/>
    </source>
</evidence>
<gene>
    <name evidence="9" type="ORF">IPN91_15290</name>
</gene>
<dbReference type="PROSITE" id="PS01023">
    <property type="entry name" value="PTR2_2"/>
    <property type="match status" value="1"/>
</dbReference>
<feature type="domain" description="Major facilitator superfamily (MFS) profile" evidence="8">
    <location>
        <begin position="13"/>
        <end position="429"/>
    </location>
</feature>
<accession>A0A936F502</accession>
<dbReference type="Gene3D" id="1.20.1250.20">
    <property type="entry name" value="MFS general substrate transporter like domains"/>
    <property type="match status" value="2"/>
</dbReference>
<name>A0A936F502_9BACT</name>
<keyword evidence="5 7" id="KW-1133">Transmembrane helix</keyword>
<feature type="transmembrane region" description="Helical" evidence="7">
    <location>
        <begin position="87"/>
        <end position="103"/>
    </location>
</feature>
<feature type="transmembrane region" description="Helical" evidence="7">
    <location>
        <begin position="215"/>
        <end position="237"/>
    </location>
</feature>
<dbReference type="GO" id="GO:0022857">
    <property type="term" value="F:transmembrane transporter activity"/>
    <property type="evidence" value="ECO:0007669"/>
    <property type="project" value="InterPro"/>
</dbReference>
<dbReference type="PROSITE" id="PS50850">
    <property type="entry name" value="MFS"/>
    <property type="match status" value="1"/>
</dbReference>
<evidence type="ECO:0000256" key="5">
    <source>
        <dbReference type="ARBA" id="ARBA00022989"/>
    </source>
</evidence>
<evidence type="ECO:0000259" key="8">
    <source>
        <dbReference type="PROSITE" id="PS50850"/>
    </source>
</evidence>
<feature type="transmembrane region" description="Helical" evidence="7">
    <location>
        <begin position="147"/>
        <end position="168"/>
    </location>
</feature>
<feature type="transmembrane region" description="Helical" evidence="7">
    <location>
        <begin position="441"/>
        <end position="463"/>
    </location>
</feature>
<evidence type="ECO:0000256" key="6">
    <source>
        <dbReference type="ARBA" id="ARBA00023136"/>
    </source>
</evidence>
<feature type="transmembrane region" description="Helical" evidence="7">
    <location>
        <begin position="60"/>
        <end position="80"/>
    </location>
</feature>
<dbReference type="GO" id="GO:0005886">
    <property type="term" value="C:plasma membrane"/>
    <property type="evidence" value="ECO:0007669"/>
    <property type="project" value="UniProtKB-SubCell"/>
</dbReference>
<evidence type="ECO:0000313" key="10">
    <source>
        <dbReference type="Proteomes" id="UP000709959"/>
    </source>
</evidence>
<comment type="subcellular location">
    <subcellularLocation>
        <location evidence="1">Cell membrane</location>
        <topology evidence="1">Multi-pass membrane protein</topology>
    </subcellularLocation>
</comment>
<keyword evidence="4 7" id="KW-0812">Transmembrane</keyword>
<dbReference type="Pfam" id="PF07690">
    <property type="entry name" value="MFS_1"/>
    <property type="match status" value="1"/>
</dbReference>
<dbReference type="InterPro" id="IPR020846">
    <property type="entry name" value="MFS_dom"/>
</dbReference>
<dbReference type="GO" id="GO:0006857">
    <property type="term" value="P:oligopeptide transport"/>
    <property type="evidence" value="ECO:0007669"/>
    <property type="project" value="InterPro"/>
</dbReference>
<evidence type="ECO:0000256" key="3">
    <source>
        <dbReference type="ARBA" id="ARBA00022475"/>
    </source>
</evidence>
<keyword evidence="2" id="KW-0813">Transport</keyword>
<dbReference type="InterPro" id="IPR050171">
    <property type="entry name" value="MFS_Transporters"/>
</dbReference>
<feature type="transmembrane region" description="Helical" evidence="7">
    <location>
        <begin position="174"/>
        <end position="195"/>
    </location>
</feature>
<dbReference type="PANTHER" id="PTHR23517">
    <property type="entry name" value="RESISTANCE PROTEIN MDTM, PUTATIVE-RELATED-RELATED"/>
    <property type="match status" value="1"/>
</dbReference>
<dbReference type="InterPro" id="IPR036259">
    <property type="entry name" value="MFS_trans_sf"/>
</dbReference>
<keyword evidence="6 7" id="KW-0472">Membrane</keyword>